<dbReference type="EMBL" id="CP033367">
    <property type="protein sequence ID" value="QKD00786.1"/>
    <property type="molecule type" value="Genomic_DNA"/>
</dbReference>
<dbReference type="PANTHER" id="PTHR33375:SF1">
    <property type="entry name" value="CHROMOSOME-PARTITIONING PROTEIN PARB-RELATED"/>
    <property type="match status" value="1"/>
</dbReference>
<proteinExistence type="predicted"/>
<dbReference type="Proteomes" id="UP000503017">
    <property type="component" value="Chromosome"/>
</dbReference>
<organism evidence="2 3">
    <name type="scientific">Mesorhizobium loti R88b</name>
    <dbReference type="NCBI Taxonomy" id="935548"/>
    <lineage>
        <taxon>Bacteria</taxon>
        <taxon>Pseudomonadati</taxon>
        <taxon>Pseudomonadota</taxon>
        <taxon>Alphaproteobacteria</taxon>
        <taxon>Hyphomicrobiales</taxon>
        <taxon>Phyllobacteriaceae</taxon>
        <taxon>Mesorhizobium</taxon>
    </lineage>
</organism>
<evidence type="ECO:0000313" key="3">
    <source>
        <dbReference type="Proteomes" id="UP000503017"/>
    </source>
</evidence>
<dbReference type="InterPro" id="IPR050336">
    <property type="entry name" value="Chromosome_partition/occlusion"/>
</dbReference>
<dbReference type="Pfam" id="PF02195">
    <property type="entry name" value="ParB_N"/>
    <property type="match status" value="1"/>
</dbReference>
<feature type="domain" description="ParB-like N-terminal" evidence="1">
    <location>
        <begin position="49"/>
        <end position="141"/>
    </location>
</feature>
<dbReference type="PANTHER" id="PTHR33375">
    <property type="entry name" value="CHROMOSOME-PARTITIONING PROTEIN PARB-RELATED"/>
    <property type="match status" value="1"/>
</dbReference>
<dbReference type="GO" id="GO:0007059">
    <property type="term" value="P:chromosome segregation"/>
    <property type="evidence" value="ECO:0007669"/>
    <property type="project" value="TreeGrafter"/>
</dbReference>
<protein>
    <submittedName>
        <fullName evidence="2">Nuclease</fullName>
    </submittedName>
</protein>
<dbReference type="SUPFAM" id="SSF110849">
    <property type="entry name" value="ParB/Sulfiredoxin"/>
    <property type="match status" value="1"/>
</dbReference>
<evidence type="ECO:0000313" key="2">
    <source>
        <dbReference type="EMBL" id="QKD00786.1"/>
    </source>
</evidence>
<gene>
    <name evidence="2" type="ORF">EB235_04195</name>
</gene>
<accession>A0A6M7WG38</accession>
<evidence type="ECO:0000259" key="1">
    <source>
        <dbReference type="SMART" id="SM00470"/>
    </source>
</evidence>
<reference evidence="2 3" key="1">
    <citation type="submission" date="2018-10" db="EMBL/GenBank/DDBJ databases">
        <authorList>
            <person name="Perry B.J."/>
            <person name="Sullivan J.T."/>
            <person name="Murphy R.J.T."/>
            <person name="Ramsay J.P."/>
            <person name="Ronson C.W."/>
        </authorList>
    </citation>
    <scope>NUCLEOTIDE SEQUENCE [LARGE SCALE GENOMIC DNA]</scope>
    <source>
        <strain evidence="2 3">R88b</strain>
    </source>
</reference>
<dbReference type="InterPro" id="IPR036086">
    <property type="entry name" value="ParB/Sulfiredoxin_sf"/>
</dbReference>
<dbReference type="GO" id="GO:0005694">
    <property type="term" value="C:chromosome"/>
    <property type="evidence" value="ECO:0007669"/>
    <property type="project" value="TreeGrafter"/>
</dbReference>
<dbReference type="AlphaFoldDB" id="A0A6M7WG38"/>
<dbReference type="InterPro" id="IPR003115">
    <property type="entry name" value="ParB_N"/>
</dbReference>
<name>A0A6M7WG38_RHILI</name>
<dbReference type="SMART" id="SM00470">
    <property type="entry name" value="ParB"/>
    <property type="match status" value="1"/>
</dbReference>
<dbReference type="Gene3D" id="3.90.1530.10">
    <property type="entry name" value="Conserved hypothetical protein from pyrococcus furiosus pfu- 392566-001, ParB domain"/>
    <property type="match status" value="1"/>
</dbReference>
<sequence>MFRRLSGYPCISRWTGRRRPFQTQGERMSAGDHLRDLMSQFTGPAQGPSELRIDNIETVPELFQPRGGISERHVSDLIKAIKAVGALDPVTVMVVGNRTILIDGHHRFEAYGAARWSTPVPVRYFEGTPEEAVLVAGEVNSKAKLPMDNTDRQNFAWRLVLIDRHSIARVARASGISAAQVTIMRRAKRTLGQQAGDHVSWFRARLAANGKDHEANGEDEREQWMQQVADRYADELTKKFSTKLALNPEVAAMALASYFGRKLPEVYGFLREHLGEDDRRAIEADNDEF</sequence>